<feature type="region of interest" description="Disordered" evidence="1">
    <location>
        <begin position="42"/>
        <end position="61"/>
    </location>
</feature>
<dbReference type="EMBL" id="JAQQBR010002528">
    <property type="protein sequence ID" value="KAK0157022.1"/>
    <property type="molecule type" value="Genomic_DNA"/>
</dbReference>
<protein>
    <submittedName>
        <fullName evidence="2">Uncharacterized protein</fullName>
    </submittedName>
</protein>
<gene>
    <name evidence="2" type="ORF">PV327_011456</name>
</gene>
<dbReference type="AlphaFoldDB" id="A0AA39ES65"/>
<feature type="non-terminal residue" evidence="2">
    <location>
        <position position="1"/>
    </location>
</feature>
<dbReference type="Pfam" id="PF21022">
    <property type="entry name" value="Rap-GAP_dimer"/>
    <property type="match status" value="1"/>
</dbReference>
<dbReference type="SUPFAM" id="SSF111347">
    <property type="entry name" value="Rap/Ran-GAP"/>
    <property type="match status" value="1"/>
</dbReference>
<feature type="non-terminal residue" evidence="2">
    <location>
        <position position="61"/>
    </location>
</feature>
<evidence type="ECO:0000256" key="1">
    <source>
        <dbReference type="SAM" id="MobiDB-lite"/>
    </source>
</evidence>
<dbReference type="GO" id="GO:0005096">
    <property type="term" value="F:GTPase activator activity"/>
    <property type="evidence" value="ECO:0007669"/>
    <property type="project" value="InterPro"/>
</dbReference>
<accession>A0AA39ES65</accession>
<reference evidence="2" key="1">
    <citation type="journal article" date="2023" name="bioRxiv">
        <title>Scaffold-level genome assemblies of two parasitoid biocontrol wasps reveal the parthenogenesis mechanism and an associated novel virus.</title>
        <authorList>
            <person name="Inwood S."/>
            <person name="Skelly J."/>
            <person name="Guhlin J."/>
            <person name="Harrop T."/>
            <person name="Goldson S."/>
            <person name="Dearden P."/>
        </authorList>
    </citation>
    <scope>NUCLEOTIDE SEQUENCE</scope>
    <source>
        <strain evidence="2">Lincoln</strain>
        <tissue evidence="2">Whole body</tissue>
    </source>
</reference>
<reference evidence="2" key="2">
    <citation type="submission" date="2023-03" db="EMBL/GenBank/DDBJ databases">
        <authorList>
            <person name="Inwood S.N."/>
            <person name="Skelly J.G."/>
            <person name="Guhlin J."/>
            <person name="Harrop T.W.R."/>
            <person name="Goldson S.G."/>
            <person name="Dearden P.K."/>
        </authorList>
    </citation>
    <scope>NUCLEOTIDE SEQUENCE</scope>
    <source>
        <strain evidence="2">Lincoln</strain>
        <tissue evidence="2">Whole body</tissue>
    </source>
</reference>
<name>A0AA39ES65_MICHY</name>
<dbReference type="Proteomes" id="UP001168972">
    <property type="component" value="Unassembled WGS sequence"/>
</dbReference>
<dbReference type="Gene3D" id="6.10.140.210">
    <property type="match status" value="1"/>
</dbReference>
<dbReference type="GO" id="GO:0051056">
    <property type="term" value="P:regulation of small GTPase mediated signal transduction"/>
    <property type="evidence" value="ECO:0007669"/>
    <property type="project" value="InterPro"/>
</dbReference>
<evidence type="ECO:0000313" key="3">
    <source>
        <dbReference type="Proteomes" id="UP001168972"/>
    </source>
</evidence>
<dbReference type="InterPro" id="IPR035974">
    <property type="entry name" value="Rap/Ran-GAP_sf"/>
</dbReference>
<proteinExistence type="predicted"/>
<comment type="caution">
    <text evidence="2">The sequence shown here is derived from an EMBL/GenBank/DDBJ whole genome shotgun (WGS) entry which is preliminary data.</text>
</comment>
<evidence type="ECO:0000313" key="2">
    <source>
        <dbReference type="EMBL" id="KAK0157022.1"/>
    </source>
</evidence>
<sequence>EHVNLVGRDGENGPVLVSMKAETVAGQEHWRVLLRLRAGSTHELVPATSLGPNPSPAKMVK</sequence>
<keyword evidence="3" id="KW-1185">Reference proteome</keyword>
<organism evidence="2 3">
    <name type="scientific">Microctonus hyperodae</name>
    <name type="common">Parasitoid wasp</name>
    <dbReference type="NCBI Taxonomy" id="165561"/>
    <lineage>
        <taxon>Eukaryota</taxon>
        <taxon>Metazoa</taxon>
        <taxon>Ecdysozoa</taxon>
        <taxon>Arthropoda</taxon>
        <taxon>Hexapoda</taxon>
        <taxon>Insecta</taxon>
        <taxon>Pterygota</taxon>
        <taxon>Neoptera</taxon>
        <taxon>Endopterygota</taxon>
        <taxon>Hymenoptera</taxon>
        <taxon>Apocrita</taxon>
        <taxon>Ichneumonoidea</taxon>
        <taxon>Braconidae</taxon>
        <taxon>Euphorinae</taxon>
        <taxon>Microctonus</taxon>
    </lineage>
</organism>